<evidence type="ECO:0000313" key="2">
    <source>
        <dbReference type="EMBL" id="GAA4163729.1"/>
    </source>
</evidence>
<dbReference type="Gene3D" id="3.40.50.720">
    <property type="entry name" value="NAD(P)-binding Rossmann-like Domain"/>
    <property type="match status" value="1"/>
</dbReference>
<dbReference type="InterPro" id="IPR036291">
    <property type="entry name" value="NAD(P)-bd_dom_sf"/>
</dbReference>
<name>A0ABP7ZLZ2_9MICO</name>
<dbReference type="PANTHER" id="PTHR43708">
    <property type="entry name" value="CONSERVED EXPRESSED OXIDOREDUCTASE (EUROFUNG)"/>
    <property type="match status" value="1"/>
</dbReference>
<reference evidence="2" key="2">
    <citation type="submission" date="2023-12" db="EMBL/GenBank/DDBJ databases">
        <authorList>
            <person name="Sun Q."/>
            <person name="Inoue M."/>
        </authorList>
    </citation>
    <scope>NUCLEOTIDE SEQUENCE</scope>
    <source>
        <strain evidence="2">JCM 17590</strain>
    </source>
</reference>
<keyword evidence="3" id="KW-1185">Reference proteome</keyword>
<protein>
    <recommendedName>
        <fullName evidence="1">Gfo/Idh/MocA-like oxidoreductase N-terminal domain-containing protein</fullName>
    </recommendedName>
</protein>
<proteinExistence type="predicted"/>
<sequence length="363" mass="39407">MTGAESPRVRFAIVGSGFRAEAFLRVAAAVPDRFEVAAIVARRPERARQVENAWGVASVGDLTRLAAPETLDFVVNAASAGAAVDIVEQLAGAGHAVLTETPVAPDRHGLGKLHALVRDGARIQVAEQYHLEPLVSAQLKIAHSGLLGELTEAFVSIAHDYHGFSVLRRALGAGFRNATITARRFEEHVQLGPSRYADPDEVRLTTGIRTTAWLDFEGGLRGTYDFDDQQYRSFIRTPTLTIRGTRGELRDDVVRYVDAAGQPVTSRIERLAAGGPGNHEGLFARAYVFEGERVWANGFLRARLADEELAIAAALDRMAHYVAGGPELYSVAEAAQDVYLQTVLEQSLRSGRPARSSTQPWTV</sequence>
<evidence type="ECO:0000313" key="3">
    <source>
        <dbReference type="Proteomes" id="UP001415169"/>
    </source>
</evidence>
<comment type="caution">
    <text evidence="2">The sequence shown here is derived from an EMBL/GenBank/DDBJ whole genome shotgun (WGS) entry which is preliminary data.</text>
</comment>
<reference evidence="2" key="1">
    <citation type="journal article" date="2014" name="Int. J. Syst. Evol. Microbiol.">
        <title>Complete genome of a new Firmicutes species belonging to the dominant human colonic microbiota ('Ruminococcus bicirculans') reveals two chromosomes and a selective capacity to utilize plant glucans.</title>
        <authorList>
            <consortium name="NISC Comparative Sequencing Program"/>
            <person name="Wegmann U."/>
            <person name="Louis P."/>
            <person name="Goesmann A."/>
            <person name="Henrissat B."/>
            <person name="Duncan S.H."/>
            <person name="Flint H.J."/>
        </authorList>
    </citation>
    <scope>NUCLEOTIDE SEQUENCE</scope>
    <source>
        <strain evidence="2">JCM 17590</strain>
    </source>
</reference>
<dbReference type="RefSeq" id="WP_344792093.1">
    <property type="nucleotide sequence ID" value="NZ_BAABBV010000001.1"/>
</dbReference>
<organism evidence="2 3">
    <name type="scientific">Gryllotalpicola daejeonensis</name>
    <dbReference type="NCBI Taxonomy" id="993087"/>
    <lineage>
        <taxon>Bacteria</taxon>
        <taxon>Bacillati</taxon>
        <taxon>Actinomycetota</taxon>
        <taxon>Actinomycetes</taxon>
        <taxon>Micrococcales</taxon>
        <taxon>Microbacteriaceae</taxon>
        <taxon>Gryllotalpicola</taxon>
    </lineage>
</organism>
<dbReference type="Proteomes" id="UP001415169">
    <property type="component" value="Unassembled WGS sequence"/>
</dbReference>
<dbReference type="InterPro" id="IPR000683">
    <property type="entry name" value="Gfo/Idh/MocA-like_OxRdtase_N"/>
</dbReference>
<accession>A0ABP7ZLZ2</accession>
<dbReference type="SUPFAM" id="SSF51735">
    <property type="entry name" value="NAD(P)-binding Rossmann-fold domains"/>
    <property type="match status" value="1"/>
</dbReference>
<dbReference type="EMBL" id="BAABBV010000001">
    <property type="protein sequence ID" value="GAA4163729.1"/>
    <property type="molecule type" value="Genomic_DNA"/>
</dbReference>
<gene>
    <name evidence="2" type="ORF">GCM10022286_24650</name>
</gene>
<feature type="domain" description="Gfo/Idh/MocA-like oxidoreductase N-terminal" evidence="1">
    <location>
        <begin position="9"/>
        <end position="117"/>
    </location>
</feature>
<evidence type="ECO:0000259" key="1">
    <source>
        <dbReference type="Pfam" id="PF01408"/>
    </source>
</evidence>
<dbReference type="PANTHER" id="PTHR43708:SF8">
    <property type="entry name" value="OXIDOREDUCTASE"/>
    <property type="match status" value="1"/>
</dbReference>
<dbReference type="InterPro" id="IPR051317">
    <property type="entry name" value="Gfo/Idh/MocA_oxidoreduct"/>
</dbReference>
<dbReference type="Pfam" id="PF01408">
    <property type="entry name" value="GFO_IDH_MocA"/>
    <property type="match status" value="1"/>
</dbReference>